<dbReference type="InterPro" id="IPR012884">
    <property type="entry name" value="Excisionase-like"/>
</dbReference>
<dbReference type="SUPFAM" id="SSF46955">
    <property type="entry name" value="Putative DNA-binding domain"/>
    <property type="match status" value="1"/>
</dbReference>
<dbReference type="InterPro" id="IPR038137">
    <property type="entry name" value="Excisionase-like_sf"/>
</dbReference>
<dbReference type="Pfam" id="PF07825">
    <property type="entry name" value="Exc"/>
    <property type="match status" value="1"/>
</dbReference>
<evidence type="ECO:0000259" key="3">
    <source>
        <dbReference type="Pfam" id="PF07825"/>
    </source>
</evidence>
<dbReference type="Proteomes" id="UP000494252">
    <property type="component" value="Unassembled WGS sequence"/>
</dbReference>
<name>A0A6J5FNU5_9BURK</name>
<proteinExistence type="predicted"/>
<keyword evidence="5" id="KW-1185">Reference proteome</keyword>
<protein>
    <recommendedName>
        <fullName evidence="3">Excisionase-like domain-containing protein</fullName>
    </recommendedName>
</protein>
<keyword evidence="2" id="KW-0233">DNA recombination</keyword>
<feature type="domain" description="Excisionase-like" evidence="3">
    <location>
        <begin position="117"/>
        <end position="166"/>
    </location>
</feature>
<dbReference type="GO" id="GO:0006310">
    <property type="term" value="P:DNA recombination"/>
    <property type="evidence" value="ECO:0007669"/>
    <property type="project" value="UniProtKB-KW"/>
</dbReference>
<evidence type="ECO:0000313" key="4">
    <source>
        <dbReference type="EMBL" id="CAB3782179.1"/>
    </source>
</evidence>
<evidence type="ECO:0000313" key="5">
    <source>
        <dbReference type="Proteomes" id="UP000494252"/>
    </source>
</evidence>
<gene>
    <name evidence="4" type="ORF">LMG27177_01184</name>
</gene>
<dbReference type="AlphaFoldDB" id="A0A6J5FNU5"/>
<dbReference type="EMBL" id="CADIKI010000003">
    <property type="protein sequence ID" value="CAB3782179.1"/>
    <property type="molecule type" value="Genomic_DNA"/>
</dbReference>
<dbReference type="Gene3D" id="1.10.1660.20">
    <property type="match status" value="1"/>
</dbReference>
<reference evidence="4 5" key="1">
    <citation type="submission" date="2020-04" db="EMBL/GenBank/DDBJ databases">
        <authorList>
            <person name="De Canck E."/>
        </authorList>
    </citation>
    <scope>NUCLEOTIDE SEQUENCE [LARGE SCALE GENOMIC DNA]</scope>
    <source>
        <strain evidence="4 5">LMG 27177</strain>
    </source>
</reference>
<accession>A0A6J5FNU5</accession>
<sequence length="178" mass="20698">MGKTKVGHWLPLEEAATIMNRSLRIIKSQMRNGRIQRDRHFRRVGDGQFELNLTEYLDWLNEEKERRKLPLLERVRLSIEDGDRKIIQAVAATQKKVAAPAEAPEASERRGPKLIPLNVWAEEMFGGYAPPVRTLRSWIRAGKIYPMPVKIGRSYFVKPDAEYVDPLVQKFRRSIGRY</sequence>
<organism evidence="4 5">
    <name type="scientific">Paraburkholderia fynbosensis</name>
    <dbReference type="NCBI Taxonomy" id="1200993"/>
    <lineage>
        <taxon>Bacteria</taxon>
        <taxon>Pseudomonadati</taxon>
        <taxon>Pseudomonadota</taxon>
        <taxon>Betaproteobacteria</taxon>
        <taxon>Burkholderiales</taxon>
        <taxon>Burkholderiaceae</taxon>
        <taxon>Paraburkholderia</taxon>
    </lineage>
</organism>
<dbReference type="RefSeq" id="WP_246290732.1">
    <property type="nucleotide sequence ID" value="NZ_CADIKI010000003.1"/>
</dbReference>
<keyword evidence="1" id="KW-0238">DNA-binding</keyword>
<evidence type="ECO:0000256" key="2">
    <source>
        <dbReference type="ARBA" id="ARBA00023172"/>
    </source>
</evidence>
<evidence type="ECO:0000256" key="1">
    <source>
        <dbReference type="ARBA" id="ARBA00023125"/>
    </source>
</evidence>
<dbReference type="GO" id="GO:0003677">
    <property type="term" value="F:DNA binding"/>
    <property type="evidence" value="ECO:0007669"/>
    <property type="project" value="UniProtKB-KW"/>
</dbReference>
<dbReference type="InterPro" id="IPR009061">
    <property type="entry name" value="DNA-bd_dom_put_sf"/>
</dbReference>